<dbReference type="Gene3D" id="2.160.20.160">
    <property type="match status" value="1"/>
</dbReference>
<name>A3K217_SAGS3</name>
<evidence type="ECO:0000256" key="1">
    <source>
        <dbReference type="ARBA" id="ARBA00004613"/>
    </source>
</evidence>
<feature type="domain" description="Cadherin" evidence="3">
    <location>
        <begin position="3155"/>
        <end position="3241"/>
    </location>
</feature>
<gene>
    <name evidence="4" type="ORF">SSE37_04935</name>
</gene>
<dbReference type="InterPro" id="IPR015919">
    <property type="entry name" value="Cadherin-like_sf"/>
</dbReference>
<dbReference type="PRINTS" id="PR00313">
    <property type="entry name" value="CABNDNGRPT"/>
</dbReference>
<dbReference type="Proteomes" id="UP000005713">
    <property type="component" value="Unassembled WGS sequence"/>
</dbReference>
<keyword evidence="2" id="KW-0964">Secreted</keyword>
<dbReference type="InterPro" id="IPR018247">
    <property type="entry name" value="EF_Hand_1_Ca_BS"/>
</dbReference>
<sequence length="3816" mass="404178">MTTITQAQIDELRSSASSALNAFSSAYATQALAETLPLIGTSLGGSANDATQVVGDVRTALLAALDTLSGAADYTAAQLEIAVTNQLSSLGLSGVVVSANVNGDTVTLTLGASGEETASMAIAGDLAMPGIDISVSGTTEVAAAAALALTLGVDTSGFFIETATSGLDLSLGTTSVSYGATASLGILNYSVADAGTDLSLDFDVNLIDPNKDGKLRLSELGQDFLDVSLTGDADIVMDLTADFGTGALPSVSATLDVDWQFISAEVNPTDQNITFGELPTVVMRDVTLDLGTFLENVILPIFDAIDPLIEPVKKALDVLTAEITFLKYFPDWQTWLDFNDDGTVNLLDLVELAAPNIDLQPLYEFIDLAQDVVDWAAFLSEANLGEAGLNFGDHELSTGQDMRALAFKLADAGFDLQGTADNLVEVVDSVSGNGWGVAGADGTTPQEMLQEMVNGATFSLPILQDPTQALSLLLGGDADLVEIYFPKVGFGISNDSIINLPIFPFVTVNIGGEIGADFDLAFGYGTRGLTQPGATLLDALNGLYIIDGTGPEASVRASVDLGVSLDAYFASLYGGGHITGTINLDIADDIQSEQGRLYYDEFLVAVTSNPFSVFDASGSITAGFKVAAKILGGDVGRLETPEFTLSNFNFSGRSELSSTAAPLGLAVLSGSTLTLNVGALAGNRLVGTATDGAEIVLVTDAGGGMISVTVDGYTELFAAPALVVADGGAEADQIIWSDTLTLAASIAGGDGDDMLAGGAAADTLDGGDGVDTLFGRDGDDVLLGGLGDDLFYGGAGGDTIDGGGGEDMVTYVLSGAAVNVDLTAGTGTGGEAEGDDLTSIEVLQGSNHDDTLSGSSANEMFIGLVGNDEVFGAGGDDVLLGSEGDDTLDGGEGADIMVGATGNDIYYVDDTGDVVDEDRYGEIGTGGDGGVDEVRAAISWSIAAGTQASQIENLTLIGAAISGTGNDKANVLTANQLGLEGGSLFGGGGNDTLIGSEAGEYMDGQAGADSMTGFGGDDQYVVDHVDDEVIEVAGGGNDVLHSKLQNFALDAFQDIEVLLVDLSVTDGDLTGNQLDQTLFGALGDDTLEGKGGADAFIGGQGRDRVTYRSSAAAVAIDLTLATQAGGESEGDSYNSIEEIEGSGFDDTLTGDANDNEFFGLVGNDTLFGAEGSDTLWGGTGADSLDGGAGVDTLVGGDGDDTYVVDNALEQVTELGTGTDLVEAWVDWTLDTPSQQQVENMSLFGDARVGTGNALDNVLTGTDGNDRLNGLAGADTLNGGNGDDTYVVDNALDLVQDSDGHDLIELLSAGTNTFDMAAQAPGVEDLTVTDNARAVTITGNALDNVITGNGYGDTISGGLGNDTIIAGAGGSEHLSGDEGDDDLRMTLASRGTHYIHGGDGAADIMRMDWSTATSAITYNETSTSTYYRVYQNNAYTYAYFDGIESFDLRGGTGGDSLYGAALDDTLHGGAGHDRLYAYAGAVDASGGSGHDLVVSTLLTAAGADLGLDFELRLIDTQAGTVTTNAGTAIESHWEGIEQIRLTTGAGNDLLDTRGVASYSTYFSTSNRFDAGAGDDTYATDFLALGSANFIAGEGYDTLILDWGDATGAVDYNATNGYYRTYKNGYNWIYQSFSDIEEIDITTGAGADLVYAVGGRDRFVTQGGNDQIFGTDKGDTILAGDGHDWADVDLRFDATAGETDPVEDITLVLAATQSDAAVFFAGTENETHVQGLEQMTLRTGAGNDTFDTRGVWSYSSYWGRSNLFDAGAGDDTYATDRRALGSANFVAGEGYDKLILDWSTATGTVDYNSANSYYRTYYEGYNWIYQSFSDIEEIDIETGSGADSVEAVGGRDRFVTQGGHDRIFGADKGDTILAGDGHDWVNLDLSFDAAAGEVEIVEDIVVNVLALQTETAVYFEGTAYETHLQGIEQINLTTGAGNDTFDARGVASSRAYWNYSNRFDAGDGDDRYLTDHRARGAANFLAGAGYDRLTIDWSGTDHSTELLGSGAYYRTYISGYDYIYQYFSDIEELDITTGNGADDVWAVGGRDRFVTNGGDDRIHDADKGDTILAGEGHDWVRLDLRFDPATETEVVEDIIVDLSDLQTNTATFFAGTDYETQLQGIEQAHLWTGSGNDVYDTRGVYSTVSRFNYSQYFDAADGDDQYLTDHLSRGNAFFAAGDGYDKLTIDWSGTDHATELFTPSGGAQYYRTHISGYDYIYVRFTDIEELDIKTGNGGDDVWAVGGRDRFETQGGNDRIHGADKGDTILAGDGHDWVSLDLTFDAAAGEVEIVEDIVVDLSALQSTTATFFAGTEFETQLQGIEQAHLYTGSGNDVYDAQGVYSTVSLFGYSNYFDAGDGDDAYLGDHLSRGTSWFVAGDGYDKLTLDWSATGSSTEFFSNATNTWYRTHISGYNYIYQYFSDIEELDLTTSDAGDDVWAVGGRDRFVTNGGNDRIHGVDKGDTILAGDGHDWVQLDLTFDTAAGEVDPVEDIVVNLGFLQGATATFYAGTEFETQLQGIEQAHLYTGAGNDTYDTRGVYSTVGYFGYSHYFDAGDGDDRYLSDHLSRGTSWFVAGDGYDRLTLDWSGSGSSTTLHTSGSSTGYRTHISGYDYIYTYFSDIEELDLTTSDAGDDVWAVGGRDRFVTNGGHDKIHSVDKGDTIHGGDGRDWVQLDLTFGAGETEVVEDILVDLSALQSTTSTYFAGTDYETELSGIEQIHLYTGSGDDTLDVRGVYSHQTTLGYANYFSAGDGDDAYLTDLNAIGNATFAAGAGYDRLTIDWSGAYSAVTNMSATSYRTHISGYDYIYQYFSDVEELDIRSGAGNDNLVALGGRDRFETGAGHDRVEGADKGDTVLLGTGQDWASLDLRFDPATETDPVEDITIVLADLQGTEAVFFAGTADETRLEGAEQLWLYTGAGNDTFDARGVYSHTNTTGKYNYFLSDAGDDSFATDLNYVGSAYFYAGEGTDTLTMDWSAATNGISRGTTSGGTPYYRVVHASDYRYMYYTDVERFDLTGGNSSDDLVGAALNDTLSGGAGHDTLTAGDGDDLALGGAGNDRIQLGLGNDTATGGAGNDSIYGSTGGDLNVATYADDASGIYVFDLGGGVFEVRTATEGTDRLENIQVLRIGTNGTATDHLIADLVNAAPVLGDDTTVQIQQDGGGAIFTAMATDPNGHAPSYSLSGPDAALFTIDPATGAITYAGDLSQPLPASAAGTLEYSLLITATDGYLSDTQTLTVTSVPNTAPDAMDDTATTSQGYAISIDVLANDTDPENEILVFRTIENAAHGSVVEVGGALVYTPDVGFYGWDSFVYEVADSGGNTDAATVNITVNRMELVTDIGDDHGWQSITRIYSPAGHILSSVLVFDDGRMATTFFTGGVRSSMIQTDPLNAQTWVDQAKTYDAEGKLVSRVVTYDDGRLKTMDYIGGTRSAYAMDDLGDAFDWTRMERDYDETGAPVEYRKAFDDGRMATTFFTDGVRSSIIQTDPLNAQTWADQAKTYDAEGKLVSRVVTYDDGRLKTTDYIGGTRSAYAMDDLGDAFDWTRMERDYDETGAPVEYRKAFDDGRMATTFFTDGVRSSMIQTDPLNAQTWADQVKTYDAEGKLVSRVVTYDDGRLETTDYIGGTRSAYAMDDLGDAFDWTRMERDYDETGAPVEYRKAFDDGRMATTFFTDGVRSSMIQTDPLNAQTWADQVKTYDAEGKLVSRVVTYDDGRLETTDYIGGTRSAYAMDDLGDAFDWTRMERDYDETGAPVEYRKAFDDGRMATTFFTDGIRSSMIQTDPLNAQTWVDQAKTYDAEGKLVSHVVTYDDGSVSYWADIGDSIL</sequence>
<dbReference type="GO" id="GO:0016020">
    <property type="term" value="C:membrane"/>
    <property type="evidence" value="ECO:0007669"/>
    <property type="project" value="InterPro"/>
</dbReference>
<protein>
    <submittedName>
        <fullName evidence="4">Rhizobiocin/RTX toxin and hemolysin-type calcium binding protein</fullName>
    </submittedName>
</protein>
<dbReference type="Pfam" id="PF17963">
    <property type="entry name" value="Big_9"/>
    <property type="match status" value="1"/>
</dbReference>
<dbReference type="InterPro" id="IPR002126">
    <property type="entry name" value="Cadherin-like_dom"/>
</dbReference>
<comment type="subcellular location">
    <subcellularLocation>
        <location evidence="1">Secreted</location>
    </subcellularLocation>
</comment>
<dbReference type="InterPro" id="IPR050557">
    <property type="entry name" value="RTX_toxin/Mannuronan_C5-epim"/>
</dbReference>
<dbReference type="PANTHER" id="PTHR38340:SF1">
    <property type="entry name" value="S-LAYER PROTEIN"/>
    <property type="match status" value="1"/>
</dbReference>
<evidence type="ECO:0000313" key="4">
    <source>
        <dbReference type="EMBL" id="EBA08963.1"/>
    </source>
</evidence>
<dbReference type="RefSeq" id="WP_005857941.1">
    <property type="nucleotide sequence ID" value="NZ_AAYA01000004.1"/>
</dbReference>
<organism evidence="4 5">
    <name type="scientific">Sagittula stellata (strain ATCC 700073 / DSM 11524 / E-37)</name>
    <dbReference type="NCBI Taxonomy" id="388399"/>
    <lineage>
        <taxon>Bacteria</taxon>
        <taxon>Pseudomonadati</taxon>
        <taxon>Pseudomonadota</taxon>
        <taxon>Alphaproteobacteria</taxon>
        <taxon>Rhodobacterales</taxon>
        <taxon>Roseobacteraceae</taxon>
        <taxon>Sagittula</taxon>
    </lineage>
</organism>
<keyword evidence="5" id="KW-1185">Reference proteome</keyword>
<dbReference type="EMBL" id="AAYA01000004">
    <property type="protein sequence ID" value="EBA08963.1"/>
    <property type="molecule type" value="Genomic_DNA"/>
</dbReference>
<dbReference type="PROSITE" id="PS00018">
    <property type="entry name" value="EF_HAND_1"/>
    <property type="match status" value="1"/>
</dbReference>
<evidence type="ECO:0000313" key="5">
    <source>
        <dbReference type="Proteomes" id="UP000005713"/>
    </source>
</evidence>
<dbReference type="SUPFAM" id="SSF49313">
    <property type="entry name" value="Cadherin-like"/>
    <property type="match status" value="1"/>
</dbReference>
<evidence type="ECO:0000256" key="2">
    <source>
        <dbReference type="ARBA" id="ARBA00022525"/>
    </source>
</evidence>
<reference evidence="4 5" key="1">
    <citation type="submission" date="2006-06" db="EMBL/GenBank/DDBJ databases">
        <authorList>
            <person name="Moran M.A."/>
            <person name="Ferriera S."/>
            <person name="Johnson J."/>
            <person name="Kravitz S."/>
            <person name="Beeson K."/>
            <person name="Sutton G."/>
            <person name="Rogers Y.-H."/>
            <person name="Friedman R."/>
            <person name="Frazier M."/>
            <person name="Venter J.C."/>
        </authorList>
    </citation>
    <scope>NUCLEOTIDE SEQUENCE [LARGE SCALE GENOMIC DNA]</scope>
    <source>
        <strain evidence="4 5">E-37</strain>
    </source>
</reference>
<dbReference type="GO" id="GO:0005576">
    <property type="term" value="C:extracellular region"/>
    <property type="evidence" value="ECO:0007669"/>
    <property type="project" value="UniProtKB-SubCell"/>
</dbReference>
<dbReference type="Gene3D" id="2.150.10.10">
    <property type="entry name" value="Serralysin-like metalloprotease, C-terminal"/>
    <property type="match status" value="6"/>
</dbReference>
<dbReference type="CDD" id="cd11304">
    <property type="entry name" value="Cadherin_repeat"/>
    <property type="match status" value="1"/>
</dbReference>
<dbReference type="Gene3D" id="2.60.40.2810">
    <property type="match status" value="1"/>
</dbReference>
<dbReference type="InterPro" id="IPR018511">
    <property type="entry name" value="Hemolysin-typ_Ca-bd_CS"/>
</dbReference>
<dbReference type="OrthoDB" id="5485153at2"/>
<proteinExistence type="predicted"/>
<dbReference type="PROSITE" id="PS50268">
    <property type="entry name" value="CADHERIN_2"/>
    <property type="match status" value="1"/>
</dbReference>
<dbReference type="GO" id="GO:0007156">
    <property type="term" value="P:homophilic cell adhesion via plasma membrane adhesion molecules"/>
    <property type="evidence" value="ECO:0007669"/>
    <property type="project" value="InterPro"/>
</dbReference>
<dbReference type="SUPFAM" id="SSF51120">
    <property type="entry name" value="beta-Roll"/>
    <property type="match status" value="13"/>
</dbReference>
<evidence type="ECO:0000259" key="3">
    <source>
        <dbReference type="PROSITE" id="PS50268"/>
    </source>
</evidence>
<dbReference type="InterPro" id="IPR001343">
    <property type="entry name" value="Hemolysn_Ca-bd"/>
</dbReference>
<accession>A3K217</accession>
<dbReference type="eggNOG" id="COG2931">
    <property type="taxonomic scope" value="Bacteria"/>
</dbReference>
<dbReference type="PROSITE" id="PS00330">
    <property type="entry name" value="HEMOLYSIN_CALCIUM"/>
    <property type="match status" value="6"/>
</dbReference>
<dbReference type="PANTHER" id="PTHR38340">
    <property type="entry name" value="S-LAYER PROTEIN"/>
    <property type="match status" value="1"/>
</dbReference>
<dbReference type="eggNOG" id="COG2755">
    <property type="taxonomic scope" value="Bacteria"/>
</dbReference>
<dbReference type="Pfam" id="PF00353">
    <property type="entry name" value="HemolysinCabind"/>
    <property type="match status" value="19"/>
</dbReference>
<dbReference type="InterPro" id="IPR011049">
    <property type="entry name" value="Serralysin-like_metalloprot_C"/>
</dbReference>
<comment type="caution">
    <text evidence="4">The sequence shown here is derived from an EMBL/GenBank/DDBJ whole genome shotgun (WGS) entry which is preliminary data.</text>
</comment>
<dbReference type="GO" id="GO:0005509">
    <property type="term" value="F:calcium ion binding"/>
    <property type="evidence" value="ECO:0007669"/>
    <property type="project" value="InterPro"/>
</dbReference>